<protein>
    <submittedName>
        <fullName evidence="1">Uncharacterized protein</fullName>
    </submittedName>
</protein>
<keyword evidence="1" id="KW-0150">Chloroplast</keyword>
<name>A0A1C9JB85_9CHLO</name>
<dbReference type="AlphaFoldDB" id="A0A1C9JB85"/>
<proteinExistence type="predicted"/>
<evidence type="ECO:0000313" key="1">
    <source>
        <dbReference type="EMBL" id="AOP19104.1"/>
    </source>
</evidence>
<organism evidence="1">
    <name type="scientific">Halimeda discoidea</name>
    <dbReference type="NCBI Taxonomy" id="118222"/>
    <lineage>
        <taxon>Eukaryota</taxon>
        <taxon>Viridiplantae</taxon>
        <taxon>Chlorophyta</taxon>
        <taxon>core chlorophytes</taxon>
        <taxon>Ulvophyceae</taxon>
        <taxon>TCBD clade</taxon>
        <taxon>Bryopsidales</taxon>
        <taxon>Halimedineae</taxon>
        <taxon>Halimedaceae</taxon>
        <taxon>Halimedeae</taxon>
        <taxon>Halimeda</taxon>
    </lineage>
</organism>
<accession>A0A1C9JB85</accession>
<geneLocation type="chloroplast" evidence="1"/>
<sequence length="103" mass="12156">MHAKQSKTVSIQPFQEFFIAKIILKLKTNFYQPYVSKTLNFGLLYGMGDTKISNKVAKLLKKQKNSWINGKKHINRLFIKRQINFWILLFLRVTLINNKIISI</sequence>
<reference evidence="1" key="2">
    <citation type="submission" date="2016-08" db="EMBL/GenBank/DDBJ databases">
        <authorList>
            <person name="Seilhamer J.J."/>
        </authorList>
    </citation>
    <scope>NUCLEOTIDE SEQUENCE</scope>
</reference>
<reference evidence="1" key="1">
    <citation type="journal article" date="2016" name="Genome Biol. Evol.">
        <title>Evolutionary Dynamics of Chloroplast Genomes in Low Light: A Case Study of the Endolithic Green Alga Ostreobium quekettii.</title>
        <authorList>
            <person name="R Marcelino V."/>
            <person name="Cremen M.C."/>
            <person name="Jackson C.J."/>
            <person name="Larkum A.A."/>
            <person name="Verbruggen H."/>
        </authorList>
    </citation>
    <scope>NUCLEOTIDE SEQUENCE</scope>
</reference>
<keyword evidence="1" id="KW-0934">Plastid</keyword>
<dbReference type="EMBL" id="KX808496">
    <property type="protein sequence ID" value="AOP19104.1"/>
    <property type="molecule type" value="Genomic_DNA"/>
</dbReference>
<gene>
    <name evidence="1" type="primary">orf103</name>
</gene>